<proteinExistence type="predicted"/>
<feature type="transmembrane region" description="Helical" evidence="1">
    <location>
        <begin position="12"/>
        <end position="34"/>
    </location>
</feature>
<dbReference type="EMBL" id="CAKLCB010000127">
    <property type="protein sequence ID" value="CAH0515706.1"/>
    <property type="molecule type" value="Genomic_DNA"/>
</dbReference>
<accession>A0ABN8CTV8</accession>
<reference evidence="2 3" key="1">
    <citation type="submission" date="2021-11" db="EMBL/GenBank/DDBJ databases">
        <authorList>
            <person name="Islam A."/>
            <person name="Islam S."/>
            <person name="Flora M.S."/>
            <person name="Rahman M."/>
            <person name="Ziaur R.M."/>
            <person name="Epstein J.H."/>
            <person name="Hassan M."/>
            <person name="Klassen M."/>
            <person name="Woodard K."/>
            <person name="Webb A."/>
            <person name="Webby R.J."/>
            <person name="El Zowalaty M.E."/>
        </authorList>
    </citation>
    <scope>NUCLEOTIDE SEQUENCE [LARGE SCALE GENOMIC DNA]</scope>
    <source>
        <strain evidence="2">Pbs1</strain>
    </source>
</reference>
<keyword evidence="3" id="KW-1185">Reference proteome</keyword>
<keyword evidence="1" id="KW-1133">Transmembrane helix</keyword>
<evidence type="ECO:0000256" key="1">
    <source>
        <dbReference type="SAM" id="Phobius"/>
    </source>
</evidence>
<keyword evidence="1" id="KW-0472">Membrane</keyword>
<sequence>MFHRGKATTMTLESHVFAAGLGALVPSLVLLILLEKQWDRELPPQCSGVLDRIFWLLPDAIYPHLECLGVSGRALYVDFYAFDLLLFPLIYSTALTGILRRLWPERCLVWTLPGMAAFCDVAENMSILQLLRVFPDRWKALESLVSVLTRSKWVFILSANVFVLIGTVREVTYRVVTRFETNEEQRGTTYKVKAL</sequence>
<evidence type="ECO:0000313" key="3">
    <source>
        <dbReference type="Proteomes" id="UP001158986"/>
    </source>
</evidence>
<evidence type="ECO:0008006" key="4">
    <source>
        <dbReference type="Google" id="ProtNLM"/>
    </source>
</evidence>
<dbReference type="Proteomes" id="UP001158986">
    <property type="component" value="Unassembled WGS sequence"/>
</dbReference>
<keyword evidence="1" id="KW-0812">Transmembrane</keyword>
<evidence type="ECO:0000313" key="2">
    <source>
        <dbReference type="EMBL" id="CAH0515706.1"/>
    </source>
</evidence>
<name>A0ABN8CTV8_9STRA</name>
<protein>
    <recommendedName>
        <fullName evidence="4">EXPERA domain-containing protein</fullName>
    </recommendedName>
</protein>
<gene>
    <name evidence="2" type="ORF">PBS001_LOCUS2407</name>
</gene>
<feature type="transmembrane region" description="Helical" evidence="1">
    <location>
        <begin position="79"/>
        <end position="99"/>
    </location>
</feature>
<comment type="caution">
    <text evidence="2">The sequence shown here is derived from an EMBL/GenBank/DDBJ whole genome shotgun (WGS) entry which is preliminary data.</text>
</comment>
<organism evidence="2 3">
    <name type="scientific">Peronospora belbahrii</name>
    <dbReference type="NCBI Taxonomy" id="622444"/>
    <lineage>
        <taxon>Eukaryota</taxon>
        <taxon>Sar</taxon>
        <taxon>Stramenopiles</taxon>
        <taxon>Oomycota</taxon>
        <taxon>Peronosporomycetes</taxon>
        <taxon>Peronosporales</taxon>
        <taxon>Peronosporaceae</taxon>
        <taxon>Peronospora</taxon>
    </lineage>
</organism>